<evidence type="ECO:0000259" key="1">
    <source>
        <dbReference type="Pfam" id="PF09851"/>
    </source>
</evidence>
<keyword evidence="3" id="KW-1185">Reference proteome</keyword>
<dbReference type="Proteomes" id="UP000576082">
    <property type="component" value="Unassembled WGS sequence"/>
</dbReference>
<reference evidence="2 3" key="1">
    <citation type="submission" date="2020-04" db="EMBL/GenBank/DDBJ databases">
        <title>Flammeovirga sp. SR4, a novel species isolated from seawater.</title>
        <authorList>
            <person name="Wang X."/>
        </authorList>
    </citation>
    <scope>NUCLEOTIDE SEQUENCE [LARGE SCALE GENOMIC DNA]</scope>
    <source>
        <strain evidence="2 3">ATCC 23126</strain>
    </source>
</reference>
<organism evidence="2 3">
    <name type="scientific">Flammeovirga aprica JL-4</name>
    <dbReference type="NCBI Taxonomy" id="694437"/>
    <lineage>
        <taxon>Bacteria</taxon>
        <taxon>Pseudomonadati</taxon>
        <taxon>Bacteroidota</taxon>
        <taxon>Cytophagia</taxon>
        <taxon>Cytophagales</taxon>
        <taxon>Flammeovirgaceae</taxon>
        <taxon>Flammeovirga</taxon>
    </lineage>
</organism>
<protein>
    <submittedName>
        <fullName evidence="2">SHOCT domain-containing protein</fullName>
    </submittedName>
</protein>
<feature type="domain" description="SHOCT" evidence="1">
    <location>
        <begin position="425"/>
        <end position="452"/>
    </location>
</feature>
<dbReference type="Pfam" id="PF09851">
    <property type="entry name" value="SHOCT"/>
    <property type="match status" value="1"/>
</dbReference>
<dbReference type="InterPro" id="IPR018649">
    <property type="entry name" value="SHOCT"/>
</dbReference>
<dbReference type="EMBL" id="JABANE010000054">
    <property type="protein sequence ID" value="NME70055.1"/>
    <property type="molecule type" value="Genomic_DNA"/>
</dbReference>
<evidence type="ECO:0000313" key="3">
    <source>
        <dbReference type="Proteomes" id="UP000576082"/>
    </source>
</evidence>
<proteinExistence type="predicted"/>
<evidence type="ECO:0000313" key="2">
    <source>
        <dbReference type="EMBL" id="NME70055.1"/>
    </source>
</evidence>
<comment type="caution">
    <text evidence="2">The sequence shown here is derived from an EMBL/GenBank/DDBJ whole genome shotgun (WGS) entry which is preliminary data.</text>
</comment>
<accession>A0A7X9RWM0</accession>
<gene>
    <name evidence="2" type="ORF">HHU12_18925</name>
</gene>
<dbReference type="AlphaFoldDB" id="A0A7X9RWM0"/>
<sequence length="455" mass="51425">MPYNALVRATINGRTLKASVAFRNMTSQAKFIEEITLRFKVKGTHLEKGDKVTKTYNVQFKENILIASRDWVELSTESKSMSKSYSWTSIEQVELIEKLPVEVLNRSTKDFNAINTSGSTALESVCELSLGLSWEQRTYDKNAMTGYCAGTTSKDDGMKLLVAKVNITNNTASKIACKEPRFLVVKLDEKEFRIKIAAGNIQGGKSKTKSEKLFYVSKNVDQSLIKYSFSSIDTEFINTTPQNYTIKKCENSNCLSFDKKPEMTEYFPVEGTNYGFYLKPKTWKVDKLVMKMVKDEKVKYVLKQKGDPSKTLFVYHFPDLTCEEYIKNTTTYLNISSAEYIKINGNYGIAVKAKTAHGDYTNDYYVIGANALSGKGKEEGLLVLQTQQDFEGIVNNNLKKSATSSTPTTKNTASSNNADSKSLEDKLIQLKSFYEKGLITEEEYNKKRQELLSNY</sequence>
<dbReference type="RefSeq" id="WP_169658305.1">
    <property type="nucleotide sequence ID" value="NZ_JABANE010000054.1"/>
</dbReference>
<name>A0A7X9RWM0_9BACT</name>